<dbReference type="Proteomes" id="UP000002217">
    <property type="component" value="Chromosome"/>
</dbReference>
<dbReference type="OrthoDB" id="1784965at2"/>
<dbReference type="InterPro" id="IPR015943">
    <property type="entry name" value="WD40/YVTN_repeat-like_dom_sf"/>
</dbReference>
<evidence type="ECO:0000313" key="2">
    <source>
        <dbReference type="EMBL" id="ACV61539.1"/>
    </source>
</evidence>
<evidence type="ECO:0000259" key="1">
    <source>
        <dbReference type="Pfam" id="PF13360"/>
    </source>
</evidence>
<dbReference type="STRING" id="485916.Dtox_0619"/>
<proteinExistence type="predicted"/>
<feature type="domain" description="Pyrrolo-quinoline quinone repeat" evidence="1">
    <location>
        <begin position="117"/>
        <end position="264"/>
    </location>
</feature>
<dbReference type="EMBL" id="CP001720">
    <property type="protein sequence ID" value="ACV61539.1"/>
    <property type="molecule type" value="Genomic_DNA"/>
</dbReference>
<organism evidence="2 3">
    <name type="scientific">Desulfofarcimen acetoxidans (strain ATCC 49208 / DSM 771 / KCTC 5769 / VKM B-1644 / 5575)</name>
    <name type="common">Desulfotomaculum acetoxidans</name>
    <dbReference type="NCBI Taxonomy" id="485916"/>
    <lineage>
        <taxon>Bacteria</taxon>
        <taxon>Bacillati</taxon>
        <taxon>Bacillota</taxon>
        <taxon>Clostridia</taxon>
        <taxon>Eubacteriales</taxon>
        <taxon>Peptococcaceae</taxon>
        <taxon>Desulfofarcimen</taxon>
    </lineage>
</organism>
<name>C8W194_DESAS</name>
<dbReference type="Pfam" id="PF13360">
    <property type="entry name" value="PQQ_2"/>
    <property type="match status" value="1"/>
</dbReference>
<protein>
    <submittedName>
        <fullName evidence="2">Pyrrolo-quinoline quinone</fullName>
    </submittedName>
</protein>
<dbReference type="RefSeq" id="WP_015756258.1">
    <property type="nucleotide sequence ID" value="NC_013216.1"/>
</dbReference>
<dbReference type="InterPro" id="IPR018391">
    <property type="entry name" value="PQQ_b-propeller_rpt"/>
</dbReference>
<dbReference type="PANTHER" id="PTHR34512:SF30">
    <property type="entry name" value="OUTER MEMBRANE PROTEIN ASSEMBLY FACTOR BAMB"/>
    <property type="match status" value="1"/>
</dbReference>
<dbReference type="AlphaFoldDB" id="C8W194"/>
<dbReference type="KEGG" id="dae:Dtox_0619"/>
<accession>C8W194</accession>
<dbReference type="SUPFAM" id="SSF50998">
    <property type="entry name" value="Quinoprotein alcohol dehydrogenase-like"/>
    <property type="match status" value="1"/>
</dbReference>
<dbReference type="InterPro" id="IPR011047">
    <property type="entry name" value="Quinoprotein_ADH-like_sf"/>
</dbReference>
<dbReference type="InterPro" id="IPR002372">
    <property type="entry name" value="PQQ_rpt_dom"/>
</dbReference>
<keyword evidence="3" id="KW-1185">Reference proteome</keyword>
<dbReference type="eggNOG" id="COG1520">
    <property type="taxonomic scope" value="Bacteria"/>
</dbReference>
<dbReference type="SMART" id="SM00564">
    <property type="entry name" value="PQQ"/>
    <property type="match status" value="7"/>
</dbReference>
<gene>
    <name evidence="2" type="ordered locus">Dtox_0619</name>
</gene>
<reference evidence="2 3" key="1">
    <citation type="journal article" date="2009" name="Stand. Genomic Sci.">
        <title>Complete genome sequence of Desulfotomaculum acetoxidans type strain (5575).</title>
        <authorList>
            <person name="Spring S."/>
            <person name="Lapidus A."/>
            <person name="Schroder M."/>
            <person name="Gleim D."/>
            <person name="Sims D."/>
            <person name="Meincke L."/>
            <person name="Glavina Del Rio T."/>
            <person name="Tice H."/>
            <person name="Copeland A."/>
            <person name="Cheng J.F."/>
            <person name="Lucas S."/>
            <person name="Chen F."/>
            <person name="Nolan M."/>
            <person name="Bruce D."/>
            <person name="Goodwin L."/>
            <person name="Pitluck S."/>
            <person name="Ivanova N."/>
            <person name="Mavromatis K."/>
            <person name="Mikhailova N."/>
            <person name="Pati A."/>
            <person name="Chen A."/>
            <person name="Palaniappan K."/>
            <person name="Land M."/>
            <person name="Hauser L."/>
            <person name="Chang Y.J."/>
            <person name="Jeffries C.D."/>
            <person name="Chain P."/>
            <person name="Saunders E."/>
            <person name="Brettin T."/>
            <person name="Detter J.C."/>
            <person name="Goker M."/>
            <person name="Bristow J."/>
            <person name="Eisen J.A."/>
            <person name="Markowitz V."/>
            <person name="Hugenholtz P."/>
            <person name="Kyrpides N.C."/>
            <person name="Klenk H.P."/>
            <person name="Han C."/>
        </authorList>
    </citation>
    <scope>NUCLEOTIDE SEQUENCE [LARGE SCALE GENOMIC DNA]</scope>
    <source>
        <strain evidence="3">ATCC 49208 / DSM 771 / VKM B-1644</strain>
    </source>
</reference>
<dbReference type="HOGENOM" id="CLU_741291_0_0_9"/>
<dbReference type="Gene3D" id="2.130.10.10">
    <property type="entry name" value="YVTN repeat-like/Quinoprotein amine dehydrogenase"/>
    <property type="match status" value="1"/>
</dbReference>
<evidence type="ECO:0000313" key="3">
    <source>
        <dbReference type="Proteomes" id="UP000002217"/>
    </source>
</evidence>
<dbReference type="PANTHER" id="PTHR34512">
    <property type="entry name" value="CELL SURFACE PROTEIN"/>
    <property type="match status" value="1"/>
</dbReference>
<sequence length="373" mass="40838">MAFRQIIKKNVLLIISIIFVLTGLTAPVHAGELFSPYAKTDWMIKCPSKLTAGPLIAPNNLLYCPAGNAILCYNIETGKREWERKLDLSGQITHSPVFNGPNIYAGAANGIQQIKLNGSLNWTFKISPLNKGSNSGAIVCPGPSNLLYVGTGDSVYGLEAGKNFIWRYSSEKNIFDCLSDDQRLYVCEGDKQSGTLLALNSKGERIWSMTLGAIKNMRMSTGPNENLYVAANPAKLDEYHRGKVYCIDPVKGKAIWDYSVKADNLSQISFSSENKIVFSAAQKLYCLDAATGAQEWSLPLINLASGIAVDSTNKRFYAGGSDGRIFSISFSGKSLWQKQFDEKDAVSRTPIILQDGSIIVYTNKGVLMKISDL</sequence>